<comment type="similarity">
    <text evidence="1">Belongs to the peptidase C40 family.</text>
</comment>
<keyword evidence="3" id="KW-0479">Metal-binding</keyword>
<protein>
    <submittedName>
        <fullName evidence="9">Peptidase P60</fullName>
    </submittedName>
</protein>
<dbReference type="Gene3D" id="3.90.1720.10">
    <property type="entry name" value="endopeptidase domain like (from Nostoc punctiforme)"/>
    <property type="match status" value="1"/>
</dbReference>
<dbReference type="InterPro" id="IPR051929">
    <property type="entry name" value="VirAsm_ModProt"/>
</dbReference>
<sequence>MNEINQSLALAHAAKEFPREACGLLVIQKGREVYCPCRNIGVGTDQFVIHPEDYVAADRQGEIVEVFHSHPNLPPEPSQADRVACEATGLPWSIVSFPAGQWAQIKPVGYVAPLVGRQWAHGVLDCYALVRDWYVQERGIELPNFERFDEWWKRGMNLYLDNFGSAGFGVTDLTDRTDLKVGDVLLMQVASPVPNHAAVYLGDGLILHHLQGRLSSRDVYGGYWQKVSTHALRHPDLHRHL</sequence>
<dbReference type="AlphaFoldDB" id="A0A315EGL4"/>
<dbReference type="Pfam" id="PF14464">
    <property type="entry name" value="Prok-JAB"/>
    <property type="match status" value="1"/>
</dbReference>
<dbReference type="EMBL" id="NESN01000001">
    <property type="protein sequence ID" value="PUE55745.1"/>
    <property type="molecule type" value="Genomic_DNA"/>
</dbReference>
<keyword evidence="10" id="KW-1185">Reference proteome</keyword>
<dbReference type="CDD" id="cd08073">
    <property type="entry name" value="MPN_NLPC_P60"/>
    <property type="match status" value="1"/>
</dbReference>
<evidence type="ECO:0000256" key="3">
    <source>
        <dbReference type="ARBA" id="ARBA00022723"/>
    </source>
</evidence>
<evidence type="ECO:0000256" key="2">
    <source>
        <dbReference type="ARBA" id="ARBA00022670"/>
    </source>
</evidence>
<comment type="caution">
    <text evidence="9">The sequence shown here is derived from an EMBL/GenBank/DDBJ whole genome shotgun (WGS) entry which is preliminary data.</text>
</comment>
<organism evidence="9 10">
    <name type="scientific">Limnohabitans parvus II-B4</name>
    <dbReference type="NCBI Taxonomy" id="1293052"/>
    <lineage>
        <taxon>Bacteria</taxon>
        <taxon>Pseudomonadati</taxon>
        <taxon>Pseudomonadota</taxon>
        <taxon>Betaproteobacteria</taxon>
        <taxon>Burkholderiales</taxon>
        <taxon>Comamonadaceae</taxon>
        <taxon>Limnohabitans</taxon>
    </lineage>
</organism>
<dbReference type="GO" id="GO:0008234">
    <property type="term" value="F:cysteine-type peptidase activity"/>
    <property type="evidence" value="ECO:0007669"/>
    <property type="project" value="UniProtKB-KW"/>
</dbReference>
<dbReference type="RefSeq" id="WP_108311735.1">
    <property type="nucleotide sequence ID" value="NZ_NESN01000001.1"/>
</dbReference>
<dbReference type="SUPFAM" id="SSF102712">
    <property type="entry name" value="JAB1/MPN domain"/>
    <property type="match status" value="1"/>
</dbReference>
<dbReference type="GO" id="GO:0008270">
    <property type="term" value="F:zinc ion binding"/>
    <property type="evidence" value="ECO:0007669"/>
    <property type="project" value="TreeGrafter"/>
</dbReference>
<gene>
    <name evidence="9" type="ORF">B9Z37_04195</name>
</gene>
<dbReference type="PANTHER" id="PTHR34858">
    <property type="entry name" value="CYSO-CYSTEINE PEPTIDASE"/>
    <property type="match status" value="1"/>
</dbReference>
<dbReference type="PANTHER" id="PTHR34858:SF1">
    <property type="entry name" value="CYSO-CYSTEINE PEPTIDASE"/>
    <property type="match status" value="1"/>
</dbReference>
<evidence type="ECO:0000256" key="6">
    <source>
        <dbReference type="ARBA" id="ARBA00022833"/>
    </source>
</evidence>
<name>A0A315EGL4_9BURK</name>
<evidence type="ECO:0000256" key="5">
    <source>
        <dbReference type="ARBA" id="ARBA00022807"/>
    </source>
</evidence>
<keyword evidence="4" id="KW-0378">Hydrolase</keyword>
<evidence type="ECO:0000259" key="8">
    <source>
        <dbReference type="PROSITE" id="PS51935"/>
    </source>
</evidence>
<keyword evidence="7" id="KW-0482">Metalloprotease</keyword>
<keyword evidence="2" id="KW-0645">Protease</keyword>
<evidence type="ECO:0000256" key="7">
    <source>
        <dbReference type="ARBA" id="ARBA00023049"/>
    </source>
</evidence>
<dbReference type="OrthoDB" id="1494599at2"/>
<dbReference type="Pfam" id="PF00877">
    <property type="entry name" value="NLPC_P60"/>
    <property type="match status" value="1"/>
</dbReference>
<dbReference type="GO" id="GO:0006508">
    <property type="term" value="P:proteolysis"/>
    <property type="evidence" value="ECO:0007669"/>
    <property type="project" value="UniProtKB-KW"/>
</dbReference>
<dbReference type="Gene3D" id="3.40.140.10">
    <property type="entry name" value="Cytidine Deaminase, domain 2"/>
    <property type="match status" value="1"/>
</dbReference>
<keyword evidence="5" id="KW-0788">Thiol protease</keyword>
<reference evidence="9 10" key="1">
    <citation type="submission" date="2017-04" db="EMBL/GenBank/DDBJ databases">
        <title>Unexpected and diverse lifestyles within the genus Limnohabitans.</title>
        <authorList>
            <person name="Kasalicky V."/>
            <person name="Mehrshad M."/>
            <person name="Andrei S.-A."/>
            <person name="Salcher M."/>
            <person name="Kratochvilova H."/>
            <person name="Simek K."/>
            <person name="Ghai R."/>
        </authorList>
    </citation>
    <scope>NUCLEOTIDE SEQUENCE [LARGE SCALE GENOMIC DNA]</scope>
    <source>
        <strain evidence="9 10">II-B4</strain>
    </source>
</reference>
<dbReference type="InterPro" id="IPR038765">
    <property type="entry name" value="Papain-like_cys_pep_sf"/>
</dbReference>
<feature type="domain" description="NlpC/P60" evidence="8">
    <location>
        <begin position="95"/>
        <end position="235"/>
    </location>
</feature>
<proteinExistence type="inferred from homology"/>
<dbReference type="PROSITE" id="PS51935">
    <property type="entry name" value="NLPC_P60"/>
    <property type="match status" value="1"/>
</dbReference>
<evidence type="ECO:0000256" key="4">
    <source>
        <dbReference type="ARBA" id="ARBA00022801"/>
    </source>
</evidence>
<evidence type="ECO:0000256" key="1">
    <source>
        <dbReference type="ARBA" id="ARBA00007074"/>
    </source>
</evidence>
<evidence type="ECO:0000313" key="10">
    <source>
        <dbReference type="Proteomes" id="UP000250790"/>
    </source>
</evidence>
<dbReference type="InterPro" id="IPR000064">
    <property type="entry name" value="NLP_P60_dom"/>
</dbReference>
<dbReference type="GO" id="GO:0008235">
    <property type="term" value="F:metalloexopeptidase activity"/>
    <property type="evidence" value="ECO:0007669"/>
    <property type="project" value="TreeGrafter"/>
</dbReference>
<dbReference type="SUPFAM" id="SSF54001">
    <property type="entry name" value="Cysteine proteinases"/>
    <property type="match status" value="1"/>
</dbReference>
<dbReference type="Proteomes" id="UP000250790">
    <property type="component" value="Unassembled WGS sequence"/>
</dbReference>
<keyword evidence="6" id="KW-0862">Zinc</keyword>
<dbReference type="InterPro" id="IPR028090">
    <property type="entry name" value="JAB_dom_prok"/>
</dbReference>
<evidence type="ECO:0000313" key="9">
    <source>
        <dbReference type="EMBL" id="PUE55745.1"/>
    </source>
</evidence>
<accession>A0A315EGL4</accession>